<evidence type="ECO:0000256" key="4">
    <source>
        <dbReference type="ARBA" id="ARBA00023136"/>
    </source>
</evidence>
<feature type="domain" description="G-protein coupled receptors family 1 profile" evidence="6">
    <location>
        <begin position="1"/>
        <end position="218"/>
    </location>
</feature>
<feature type="transmembrane region" description="Helical" evidence="5">
    <location>
        <begin position="202"/>
        <end position="221"/>
    </location>
</feature>
<evidence type="ECO:0000256" key="3">
    <source>
        <dbReference type="ARBA" id="ARBA00022989"/>
    </source>
</evidence>
<keyword evidence="3 5" id="KW-1133">Transmembrane helix</keyword>
<evidence type="ECO:0000259" key="6">
    <source>
        <dbReference type="PROSITE" id="PS50262"/>
    </source>
</evidence>
<sequence>MNTSIVLTIYSIISLETLLIPSSSLTFSCKIRHGYFIPTSSLSVILSYILQAFYRLVRIAFSSSIRSKYIWISFIIIQWFLSFCFCLPFLLIQGFISYIPFDQSYCVTTYRNLFASIYGSLVIYIFPLIVLIGIYGYVIWFLKRSQRVITFHQQRRNQRDLSVIKRIVFIVNGLICAGLPSMILWMIYLIKGNLIEPLIYEITWLSVQLGIVVENILLIYFTREIRSFLKESNIVHF</sequence>
<feature type="transmembrane region" description="Helical" evidence="5">
    <location>
        <begin position="116"/>
        <end position="142"/>
    </location>
</feature>
<dbReference type="CDD" id="cd00637">
    <property type="entry name" value="7tm_classA_rhodopsin-like"/>
    <property type="match status" value="1"/>
</dbReference>
<dbReference type="AlphaFoldDB" id="A0A815BTN8"/>
<reference evidence="7" key="1">
    <citation type="submission" date="2021-02" db="EMBL/GenBank/DDBJ databases">
        <authorList>
            <person name="Nowell W R."/>
        </authorList>
    </citation>
    <scope>NUCLEOTIDE SEQUENCE</scope>
</reference>
<evidence type="ECO:0000313" key="8">
    <source>
        <dbReference type="Proteomes" id="UP000663852"/>
    </source>
</evidence>
<name>A0A815BTN8_ADIRI</name>
<feature type="transmembrane region" description="Helical" evidence="5">
    <location>
        <begin position="163"/>
        <end position="190"/>
    </location>
</feature>
<feature type="transmembrane region" description="Helical" evidence="5">
    <location>
        <begin position="36"/>
        <end position="57"/>
    </location>
</feature>
<evidence type="ECO:0000256" key="1">
    <source>
        <dbReference type="ARBA" id="ARBA00004370"/>
    </source>
</evidence>
<organism evidence="7 8">
    <name type="scientific">Adineta ricciae</name>
    <name type="common">Rotifer</name>
    <dbReference type="NCBI Taxonomy" id="249248"/>
    <lineage>
        <taxon>Eukaryota</taxon>
        <taxon>Metazoa</taxon>
        <taxon>Spiralia</taxon>
        <taxon>Gnathifera</taxon>
        <taxon>Rotifera</taxon>
        <taxon>Eurotatoria</taxon>
        <taxon>Bdelloidea</taxon>
        <taxon>Adinetida</taxon>
        <taxon>Adinetidae</taxon>
        <taxon>Adineta</taxon>
    </lineage>
</organism>
<keyword evidence="2 5" id="KW-0812">Transmembrane</keyword>
<dbReference type="InterPro" id="IPR017452">
    <property type="entry name" value="GPCR_Rhodpsn_7TM"/>
</dbReference>
<protein>
    <recommendedName>
        <fullName evidence="6">G-protein coupled receptors family 1 profile domain-containing protein</fullName>
    </recommendedName>
</protein>
<evidence type="ECO:0000256" key="5">
    <source>
        <dbReference type="SAM" id="Phobius"/>
    </source>
</evidence>
<dbReference type="Gene3D" id="1.20.1070.10">
    <property type="entry name" value="Rhodopsin 7-helix transmembrane proteins"/>
    <property type="match status" value="1"/>
</dbReference>
<dbReference type="GO" id="GO:0016020">
    <property type="term" value="C:membrane"/>
    <property type="evidence" value="ECO:0007669"/>
    <property type="project" value="UniProtKB-SubCell"/>
</dbReference>
<comment type="subcellular location">
    <subcellularLocation>
        <location evidence="1">Membrane</location>
    </subcellularLocation>
</comment>
<dbReference type="OrthoDB" id="10125055at2759"/>
<dbReference type="SUPFAM" id="SSF81321">
    <property type="entry name" value="Family A G protein-coupled receptor-like"/>
    <property type="match status" value="1"/>
</dbReference>
<evidence type="ECO:0000256" key="2">
    <source>
        <dbReference type="ARBA" id="ARBA00022692"/>
    </source>
</evidence>
<evidence type="ECO:0000313" key="7">
    <source>
        <dbReference type="EMBL" id="CAF1277428.1"/>
    </source>
</evidence>
<keyword evidence="4 5" id="KW-0472">Membrane</keyword>
<comment type="caution">
    <text evidence="7">The sequence shown here is derived from an EMBL/GenBank/DDBJ whole genome shotgun (WGS) entry which is preliminary data.</text>
</comment>
<dbReference type="GO" id="GO:0004930">
    <property type="term" value="F:G protein-coupled receptor activity"/>
    <property type="evidence" value="ECO:0007669"/>
    <property type="project" value="InterPro"/>
</dbReference>
<dbReference type="PROSITE" id="PS50262">
    <property type="entry name" value="G_PROTEIN_RECEP_F1_2"/>
    <property type="match status" value="1"/>
</dbReference>
<feature type="transmembrane region" description="Helical" evidence="5">
    <location>
        <begin position="69"/>
        <end position="96"/>
    </location>
</feature>
<dbReference type="InterPro" id="IPR000276">
    <property type="entry name" value="GPCR_Rhodpsn"/>
</dbReference>
<dbReference type="Proteomes" id="UP000663852">
    <property type="component" value="Unassembled WGS sequence"/>
</dbReference>
<accession>A0A815BTN8</accession>
<proteinExistence type="predicted"/>
<gene>
    <name evidence="7" type="ORF">EDS130_LOCUS29355</name>
</gene>
<dbReference type="Pfam" id="PF00001">
    <property type="entry name" value="7tm_1"/>
    <property type="match status" value="1"/>
</dbReference>
<dbReference type="EMBL" id="CAJNOJ010000197">
    <property type="protein sequence ID" value="CAF1277428.1"/>
    <property type="molecule type" value="Genomic_DNA"/>
</dbReference>